<keyword evidence="8 15" id="KW-0479">Metal-binding</keyword>
<evidence type="ECO:0000256" key="7">
    <source>
        <dbReference type="ARBA" id="ARBA00022692"/>
    </source>
</evidence>
<dbReference type="SUPFAM" id="SSF53187">
    <property type="entry name" value="Zn-dependent exopeptidases"/>
    <property type="match status" value="1"/>
</dbReference>
<evidence type="ECO:0000256" key="5">
    <source>
        <dbReference type="ARBA" id="ARBA00022554"/>
    </source>
</evidence>
<comment type="function">
    <text evidence="2">May be involved in vacuolar sorting and osmoregulation.</text>
</comment>
<evidence type="ECO:0000256" key="3">
    <source>
        <dbReference type="ARBA" id="ARBA00004128"/>
    </source>
</evidence>
<feature type="transmembrane region" description="Helical" evidence="16">
    <location>
        <begin position="508"/>
        <end position="527"/>
    </location>
</feature>
<dbReference type="PANTHER" id="PTHR12147:SF58">
    <property type="entry name" value="VACUOLAR MEMBRANE PROTEASE"/>
    <property type="match status" value="1"/>
</dbReference>
<gene>
    <name evidence="20" type="ORF">AAP_01749</name>
</gene>
<feature type="domain" description="Vacuolar membrane protease transmembrane" evidence="19">
    <location>
        <begin position="443"/>
        <end position="746"/>
    </location>
</feature>
<evidence type="ECO:0000256" key="1">
    <source>
        <dbReference type="ARBA" id="ARBA00001947"/>
    </source>
</evidence>
<dbReference type="CDD" id="cd03875">
    <property type="entry name" value="M28_Fxna_like"/>
    <property type="match status" value="1"/>
</dbReference>
<dbReference type="InterPro" id="IPR045175">
    <property type="entry name" value="M28_fam"/>
</dbReference>
<feature type="transmembrane region" description="Helical" evidence="16">
    <location>
        <begin position="12"/>
        <end position="34"/>
    </location>
</feature>
<dbReference type="InterPro" id="IPR053976">
    <property type="entry name" value="PFF1_TM"/>
</dbReference>
<dbReference type="Pfam" id="PF04389">
    <property type="entry name" value="Peptidase_M28"/>
    <property type="match status" value="1"/>
</dbReference>
<dbReference type="GO" id="GO:0008235">
    <property type="term" value="F:metalloexopeptidase activity"/>
    <property type="evidence" value="ECO:0007669"/>
    <property type="project" value="InterPro"/>
</dbReference>
<feature type="transmembrane region" description="Helical" evidence="16">
    <location>
        <begin position="681"/>
        <end position="703"/>
    </location>
</feature>
<evidence type="ECO:0000256" key="13">
    <source>
        <dbReference type="ARBA" id="ARBA00023136"/>
    </source>
</evidence>
<protein>
    <recommendedName>
        <fullName evidence="15">Peptide hydrolase</fullName>
        <ecNumber evidence="15">3.4.-.-</ecNumber>
    </recommendedName>
</protein>
<evidence type="ECO:0000259" key="18">
    <source>
        <dbReference type="Pfam" id="PF22250"/>
    </source>
</evidence>
<keyword evidence="5" id="KW-0926">Vacuole</keyword>
<keyword evidence="7 16" id="KW-0812">Transmembrane</keyword>
<evidence type="ECO:0000256" key="14">
    <source>
        <dbReference type="ARBA" id="ARBA00023180"/>
    </source>
</evidence>
<dbReference type="GO" id="GO:0006508">
    <property type="term" value="P:proteolysis"/>
    <property type="evidence" value="ECO:0007669"/>
    <property type="project" value="UniProtKB-KW"/>
</dbReference>
<feature type="transmembrane region" description="Helical" evidence="16">
    <location>
        <begin position="443"/>
        <end position="463"/>
    </location>
</feature>
<keyword evidence="6 15" id="KW-0645">Protease</keyword>
<dbReference type="GO" id="GO:0046872">
    <property type="term" value="F:metal ion binding"/>
    <property type="evidence" value="ECO:0007669"/>
    <property type="project" value="UniProtKB-KW"/>
</dbReference>
<dbReference type="InterPro" id="IPR048024">
    <property type="entry name" value="Fxna-like_M28_dom"/>
</dbReference>
<comment type="cofactor">
    <cofactor evidence="1">
        <name>Zn(2+)</name>
        <dbReference type="ChEBI" id="CHEBI:29105"/>
    </cofactor>
</comment>
<dbReference type="FunFam" id="3.40.630.10:FF:000057">
    <property type="entry name" value="Vacuolar membrane protease"/>
    <property type="match status" value="1"/>
</dbReference>
<evidence type="ECO:0000259" key="19">
    <source>
        <dbReference type="Pfam" id="PF22251"/>
    </source>
</evidence>
<evidence type="ECO:0000256" key="12">
    <source>
        <dbReference type="ARBA" id="ARBA00023049"/>
    </source>
</evidence>
<evidence type="ECO:0000256" key="9">
    <source>
        <dbReference type="ARBA" id="ARBA00022801"/>
    </source>
</evidence>
<feature type="transmembrane region" description="Helical" evidence="16">
    <location>
        <begin position="390"/>
        <end position="412"/>
    </location>
</feature>
<evidence type="ECO:0000256" key="10">
    <source>
        <dbReference type="ARBA" id="ARBA00022833"/>
    </source>
</evidence>
<dbReference type="InterPro" id="IPR053975">
    <property type="entry name" value="PFF1_C"/>
</dbReference>
<dbReference type="VEuPathDB" id="FungiDB:AAP_01749"/>
<evidence type="ECO:0000256" key="16">
    <source>
        <dbReference type="SAM" id="Phobius"/>
    </source>
</evidence>
<feature type="transmembrane region" description="Helical" evidence="16">
    <location>
        <begin position="475"/>
        <end position="493"/>
    </location>
</feature>
<evidence type="ECO:0000256" key="6">
    <source>
        <dbReference type="ARBA" id="ARBA00022670"/>
    </source>
</evidence>
<organism evidence="20 21">
    <name type="scientific">Ascosphaera apis ARSEF 7405</name>
    <dbReference type="NCBI Taxonomy" id="392613"/>
    <lineage>
        <taxon>Eukaryota</taxon>
        <taxon>Fungi</taxon>
        <taxon>Dikarya</taxon>
        <taxon>Ascomycota</taxon>
        <taxon>Pezizomycotina</taxon>
        <taxon>Eurotiomycetes</taxon>
        <taxon>Eurotiomycetidae</taxon>
        <taxon>Onygenales</taxon>
        <taxon>Ascosphaeraceae</taxon>
        <taxon>Ascosphaera</taxon>
    </lineage>
</organism>
<keyword evidence="13 16" id="KW-0472">Membrane</keyword>
<dbReference type="Proteomes" id="UP000242877">
    <property type="component" value="Unassembled WGS sequence"/>
</dbReference>
<dbReference type="AlphaFoldDB" id="A0A168AWM7"/>
<dbReference type="EMBL" id="AZGZ01000006">
    <property type="protein sequence ID" value="KZZ94449.1"/>
    <property type="molecule type" value="Genomic_DNA"/>
</dbReference>
<keyword evidence="12" id="KW-0482">Metalloprotease</keyword>
<evidence type="ECO:0000313" key="21">
    <source>
        <dbReference type="Proteomes" id="UP000242877"/>
    </source>
</evidence>
<dbReference type="EC" id="3.4.-.-" evidence="15"/>
<keyword evidence="11 16" id="KW-1133">Transmembrane helix</keyword>
<feature type="transmembrane region" description="Helical" evidence="16">
    <location>
        <begin position="534"/>
        <end position="555"/>
    </location>
</feature>
<keyword evidence="9 15" id="KW-0378">Hydrolase</keyword>
<feature type="transmembrane region" description="Helical" evidence="16">
    <location>
        <begin position="742"/>
        <end position="764"/>
    </location>
</feature>
<feature type="transmembrane region" description="Helical" evidence="16">
    <location>
        <begin position="715"/>
        <end position="736"/>
    </location>
</feature>
<comment type="caution">
    <text evidence="20">The sequence shown here is derived from an EMBL/GenBank/DDBJ whole genome shotgun (WGS) entry which is preliminary data.</text>
</comment>
<sequence>MARSNPVAFTPGPVTLITTAVYLALIIPLLIVHFSVPSPPSEKLEGLDISEAWQDLLHLTEGYHPYNSRKNDEVHTWLLDRINTTLSNVAHSVRSQDYIGEKGSPEVFVFDDQASNLSFAGEGIGGKFPVSGVYFESTNIIVYIRGTDDDQTNWWEEEDGKPSGKGGVLVNAHYDSVSTGYGATDDGVGVVTLLQLLKYFTTPGHHPRKGVVLLFNNGEEDFLNGANVFTQHPFSQFAHSFVNLEGAGAGGRAVLFRSTDTEVTRFYKGAPHPFGSAIGNDGFNMGLIRSETDYAVFAPILGLRGLDIAFYEPRSRYHTHQDDAKHTSPDSVWHMVSSAVKATEALSSYDGDEFDKQSEDGDSTFPGSGSTGVWFDIFGYIFMVMKAHTLFALSVTLLVCGPVALALTAISLSKSDKMYMFANTKAIGPGNEWVQLRGFRGLFRVPIIFVVTSAGPIGLAYLIEKVNPYISHGSPYMVWTMMISLWVFLSWFFSRVSDFSRPSALHRAYGFTWLSIFSWILLVISTVKVNQNQVVSGYFILFYFAGSFLATWISYLELFALPKKLEYAAYQLAQDGGAYPTLRPRSASVQYLIPSPGELGSEYGENSGDEVDEDDEITESTSLLTNNRSRPTFANYTRTTIERVPQIRNPLGNNKNDSTHEKMSAFGEEQAWSANLPRWTWVLQLLVFAPVVVVLVGQLGLLVTGAIGQIGQDGAPTFTCYFLIALCVIFTLSPTLPLMHRFTYHIPMAMLFVFVVTLWLNLVMFPLNSESKLKVFFAQNVNLESQPGDVQNQVTLTGIQPYVKDAISHLPSSIGKEITCGPDGRGRDSCTWEGIMPDVVGDSSANISDWLSYTITRPSRNEAKFQITGRNTRACKLYFNTPVQDWSVAGSAYDPRQPHTSPGSGGGIQEIRLWSREWEHTWDVSVRWDSRKVLPAPAKRGIINSSNSTAESPDEDWSESIGGKVICEWADLNQAGAVPAFEELRKYLPTWAIATKLRDGLVEGYKKF</sequence>
<name>A0A168AWM7_9EURO</name>
<evidence type="ECO:0000256" key="11">
    <source>
        <dbReference type="ARBA" id="ARBA00022989"/>
    </source>
</evidence>
<evidence type="ECO:0000256" key="4">
    <source>
        <dbReference type="ARBA" id="ARBA00010918"/>
    </source>
</evidence>
<accession>A0A168AWM7</accession>
<dbReference type="InterPro" id="IPR007484">
    <property type="entry name" value="Peptidase_M28"/>
</dbReference>
<evidence type="ECO:0000256" key="2">
    <source>
        <dbReference type="ARBA" id="ARBA00003273"/>
    </source>
</evidence>
<evidence type="ECO:0000259" key="17">
    <source>
        <dbReference type="Pfam" id="PF04389"/>
    </source>
</evidence>
<comment type="similarity">
    <text evidence="4 15">Belongs to the peptidase M28 family.</text>
</comment>
<dbReference type="Gene3D" id="3.40.630.10">
    <property type="entry name" value="Zn peptidases"/>
    <property type="match status" value="1"/>
</dbReference>
<keyword evidence="21" id="KW-1185">Reference proteome</keyword>
<keyword evidence="10 15" id="KW-0862">Zinc</keyword>
<keyword evidence="14" id="KW-0325">Glycoprotein</keyword>
<feature type="domain" description="Peptidase M28" evidence="17">
    <location>
        <begin position="165"/>
        <end position="338"/>
    </location>
</feature>
<proteinExistence type="inferred from homology"/>
<evidence type="ECO:0000256" key="8">
    <source>
        <dbReference type="ARBA" id="ARBA00022723"/>
    </source>
</evidence>
<dbReference type="GO" id="GO:0005774">
    <property type="term" value="C:vacuolar membrane"/>
    <property type="evidence" value="ECO:0007669"/>
    <property type="project" value="UniProtKB-SubCell"/>
</dbReference>
<reference evidence="20 21" key="1">
    <citation type="journal article" date="2016" name="Genome Biol. Evol.">
        <title>Divergent and convergent evolution of fungal pathogenicity.</title>
        <authorList>
            <person name="Shang Y."/>
            <person name="Xiao G."/>
            <person name="Zheng P."/>
            <person name="Cen K."/>
            <person name="Zhan S."/>
            <person name="Wang C."/>
        </authorList>
    </citation>
    <scope>NUCLEOTIDE SEQUENCE [LARGE SCALE GENOMIC DNA]</scope>
    <source>
        <strain evidence="20 21">ARSEF 7405</strain>
    </source>
</reference>
<evidence type="ECO:0000256" key="15">
    <source>
        <dbReference type="RuleBase" id="RU361240"/>
    </source>
</evidence>
<dbReference type="OrthoDB" id="10257471at2759"/>
<comment type="subcellular location">
    <subcellularLocation>
        <location evidence="3">Vacuole membrane</location>
        <topology evidence="3">Multi-pass membrane protein</topology>
    </subcellularLocation>
</comment>
<feature type="domain" description="Vacuolar membrane protease C-terminal" evidence="18">
    <location>
        <begin position="773"/>
        <end position="1003"/>
    </location>
</feature>
<dbReference type="Pfam" id="PF22250">
    <property type="entry name" value="PFF1_C"/>
    <property type="match status" value="1"/>
</dbReference>
<dbReference type="Pfam" id="PF22251">
    <property type="entry name" value="PFF1_TM"/>
    <property type="match status" value="1"/>
</dbReference>
<evidence type="ECO:0000313" key="20">
    <source>
        <dbReference type="EMBL" id="KZZ94449.1"/>
    </source>
</evidence>
<dbReference type="PANTHER" id="PTHR12147">
    <property type="entry name" value="METALLOPEPTIDASE M28 FAMILY MEMBER"/>
    <property type="match status" value="1"/>
</dbReference>